<reference evidence="1" key="4">
    <citation type="submission" date="2025-09" db="UniProtKB">
        <authorList>
            <consortium name="Ensembl"/>
        </authorList>
    </citation>
    <scope>IDENTIFICATION</scope>
</reference>
<accession>F6VRR2</accession>
<proteinExistence type="predicted"/>
<protein>
    <submittedName>
        <fullName evidence="1">Uncharacterized protein</fullName>
    </submittedName>
</protein>
<evidence type="ECO:0000313" key="2">
    <source>
        <dbReference type="Proteomes" id="UP000008144"/>
    </source>
</evidence>
<reference evidence="1" key="3">
    <citation type="submission" date="2025-08" db="UniProtKB">
        <authorList>
            <consortium name="Ensembl"/>
        </authorList>
    </citation>
    <scope>IDENTIFICATION</scope>
</reference>
<evidence type="ECO:0000313" key="1">
    <source>
        <dbReference type="Ensembl" id="ENSCINP00000024620.2"/>
    </source>
</evidence>
<reference evidence="1" key="2">
    <citation type="journal article" date="2008" name="Genome Biol.">
        <title>Improved genome assembly and evidence-based global gene model set for the chordate Ciona intestinalis: new insight into intron and operon populations.</title>
        <authorList>
            <person name="Satou Y."/>
            <person name="Mineta K."/>
            <person name="Ogasawara M."/>
            <person name="Sasakura Y."/>
            <person name="Shoguchi E."/>
            <person name="Ueno K."/>
            <person name="Yamada L."/>
            <person name="Matsumoto J."/>
            <person name="Wasserscheid J."/>
            <person name="Dewar K."/>
            <person name="Wiley G.B."/>
            <person name="Macmil S.L."/>
            <person name="Roe B.A."/>
            <person name="Zeller R.W."/>
            <person name="Hastings K.E."/>
            <person name="Lemaire P."/>
            <person name="Lindquist E."/>
            <person name="Endo T."/>
            <person name="Hotta K."/>
            <person name="Inaba K."/>
        </authorList>
    </citation>
    <scope>NUCLEOTIDE SEQUENCE [LARGE SCALE GENOMIC DNA]</scope>
    <source>
        <strain evidence="1">wild type</strain>
    </source>
</reference>
<dbReference type="InParanoid" id="F6VRR2"/>
<organism evidence="1 2">
    <name type="scientific">Ciona intestinalis</name>
    <name type="common">Transparent sea squirt</name>
    <name type="synonym">Ascidia intestinalis</name>
    <dbReference type="NCBI Taxonomy" id="7719"/>
    <lineage>
        <taxon>Eukaryota</taxon>
        <taxon>Metazoa</taxon>
        <taxon>Chordata</taxon>
        <taxon>Tunicata</taxon>
        <taxon>Ascidiacea</taxon>
        <taxon>Phlebobranchia</taxon>
        <taxon>Cionidae</taxon>
        <taxon>Ciona</taxon>
    </lineage>
</organism>
<name>F6VRR2_CIOIN</name>
<dbReference type="EMBL" id="EAAA01002035">
    <property type="status" value="NOT_ANNOTATED_CDS"/>
    <property type="molecule type" value="Genomic_DNA"/>
</dbReference>
<dbReference type="Ensembl" id="ENSCINT00000024866.2">
    <property type="protein sequence ID" value="ENSCINP00000024620.2"/>
    <property type="gene ID" value="ENSCING00000024998.1"/>
</dbReference>
<reference evidence="2" key="1">
    <citation type="journal article" date="2002" name="Science">
        <title>The draft genome of Ciona intestinalis: insights into chordate and vertebrate origins.</title>
        <authorList>
            <person name="Dehal P."/>
            <person name="Satou Y."/>
            <person name="Campbell R.K."/>
            <person name="Chapman J."/>
            <person name="Degnan B."/>
            <person name="De Tomaso A."/>
            <person name="Davidson B."/>
            <person name="Di Gregorio A."/>
            <person name="Gelpke M."/>
            <person name="Goodstein D.M."/>
            <person name="Harafuji N."/>
            <person name="Hastings K.E."/>
            <person name="Ho I."/>
            <person name="Hotta K."/>
            <person name="Huang W."/>
            <person name="Kawashima T."/>
            <person name="Lemaire P."/>
            <person name="Martinez D."/>
            <person name="Meinertzhagen I.A."/>
            <person name="Necula S."/>
            <person name="Nonaka M."/>
            <person name="Putnam N."/>
            <person name="Rash S."/>
            <person name="Saiga H."/>
            <person name="Satake M."/>
            <person name="Terry A."/>
            <person name="Yamada L."/>
            <person name="Wang H.G."/>
            <person name="Awazu S."/>
            <person name="Azumi K."/>
            <person name="Boore J."/>
            <person name="Branno M."/>
            <person name="Chin-Bow S."/>
            <person name="DeSantis R."/>
            <person name="Doyle S."/>
            <person name="Francino P."/>
            <person name="Keys D.N."/>
            <person name="Haga S."/>
            <person name="Hayashi H."/>
            <person name="Hino K."/>
            <person name="Imai K.S."/>
            <person name="Inaba K."/>
            <person name="Kano S."/>
            <person name="Kobayashi K."/>
            <person name="Kobayashi M."/>
            <person name="Lee B.I."/>
            <person name="Makabe K.W."/>
            <person name="Manohar C."/>
            <person name="Matassi G."/>
            <person name="Medina M."/>
            <person name="Mochizuki Y."/>
            <person name="Mount S."/>
            <person name="Morishita T."/>
            <person name="Miura S."/>
            <person name="Nakayama A."/>
            <person name="Nishizaka S."/>
            <person name="Nomoto H."/>
            <person name="Ohta F."/>
            <person name="Oishi K."/>
            <person name="Rigoutsos I."/>
            <person name="Sano M."/>
            <person name="Sasaki A."/>
            <person name="Sasakura Y."/>
            <person name="Shoguchi E."/>
            <person name="Shin-i T."/>
            <person name="Spagnuolo A."/>
            <person name="Stainier D."/>
            <person name="Suzuki M.M."/>
            <person name="Tassy O."/>
            <person name="Takatori N."/>
            <person name="Tokuoka M."/>
            <person name="Yagi K."/>
            <person name="Yoshizaki F."/>
            <person name="Wada S."/>
            <person name="Zhang C."/>
            <person name="Hyatt P.D."/>
            <person name="Larimer F."/>
            <person name="Detter C."/>
            <person name="Doggett N."/>
            <person name="Glavina T."/>
            <person name="Hawkins T."/>
            <person name="Richardson P."/>
            <person name="Lucas S."/>
            <person name="Kohara Y."/>
            <person name="Levine M."/>
            <person name="Satoh N."/>
            <person name="Rokhsar D.S."/>
        </authorList>
    </citation>
    <scope>NUCLEOTIDE SEQUENCE [LARGE SCALE GENOMIC DNA]</scope>
</reference>
<dbReference type="HOGENOM" id="CLU_2319498_0_0_1"/>
<sequence length="99" mass="10986">MINSRRRLKNCGTTCTSLKKRNTITSKELTDRNTTSTSFASVSTSTWASSRNRNVTSQARRLLAIKESVQPHLTSSDHPPNPCTLSQNFNSVVFALLLC</sequence>
<dbReference type="AlphaFoldDB" id="F6VRR2"/>
<dbReference type="Proteomes" id="UP000008144">
    <property type="component" value="Chromosome 4"/>
</dbReference>
<keyword evidence="2" id="KW-1185">Reference proteome</keyword>